<proteinExistence type="predicted"/>
<evidence type="ECO:0000313" key="2">
    <source>
        <dbReference type="Proteomes" id="UP000821845"/>
    </source>
</evidence>
<comment type="caution">
    <text evidence="1">The sequence shown here is derived from an EMBL/GenBank/DDBJ whole genome shotgun (WGS) entry which is preliminary data.</text>
</comment>
<accession>A0ACB7SXC0</accession>
<evidence type="ECO:0000313" key="1">
    <source>
        <dbReference type="EMBL" id="KAH6938564.1"/>
    </source>
</evidence>
<dbReference type="EMBL" id="CM023482">
    <property type="protein sequence ID" value="KAH6938564.1"/>
    <property type="molecule type" value="Genomic_DNA"/>
</dbReference>
<keyword evidence="2" id="KW-1185">Reference proteome</keyword>
<organism evidence="1 2">
    <name type="scientific">Hyalomma asiaticum</name>
    <name type="common">Tick</name>
    <dbReference type="NCBI Taxonomy" id="266040"/>
    <lineage>
        <taxon>Eukaryota</taxon>
        <taxon>Metazoa</taxon>
        <taxon>Ecdysozoa</taxon>
        <taxon>Arthropoda</taxon>
        <taxon>Chelicerata</taxon>
        <taxon>Arachnida</taxon>
        <taxon>Acari</taxon>
        <taxon>Parasitiformes</taxon>
        <taxon>Ixodida</taxon>
        <taxon>Ixodoidea</taxon>
        <taxon>Ixodidae</taxon>
        <taxon>Hyalomminae</taxon>
        <taxon>Hyalomma</taxon>
    </lineage>
</organism>
<reference evidence="1" key="1">
    <citation type="submission" date="2020-05" db="EMBL/GenBank/DDBJ databases">
        <title>Large-scale comparative analyses of tick genomes elucidate their genetic diversity and vector capacities.</title>
        <authorList>
            <person name="Jia N."/>
            <person name="Wang J."/>
            <person name="Shi W."/>
            <person name="Du L."/>
            <person name="Sun Y."/>
            <person name="Zhan W."/>
            <person name="Jiang J."/>
            <person name="Wang Q."/>
            <person name="Zhang B."/>
            <person name="Ji P."/>
            <person name="Sakyi L.B."/>
            <person name="Cui X."/>
            <person name="Yuan T."/>
            <person name="Jiang B."/>
            <person name="Yang W."/>
            <person name="Lam T.T.-Y."/>
            <person name="Chang Q."/>
            <person name="Ding S."/>
            <person name="Wang X."/>
            <person name="Zhu J."/>
            <person name="Ruan X."/>
            <person name="Zhao L."/>
            <person name="Wei J."/>
            <person name="Que T."/>
            <person name="Du C."/>
            <person name="Cheng J."/>
            <person name="Dai P."/>
            <person name="Han X."/>
            <person name="Huang E."/>
            <person name="Gao Y."/>
            <person name="Liu J."/>
            <person name="Shao H."/>
            <person name="Ye R."/>
            <person name="Li L."/>
            <person name="Wei W."/>
            <person name="Wang X."/>
            <person name="Wang C."/>
            <person name="Yang T."/>
            <person name="Huo Q."/>
            <person name="Li W."/>
            <person name="Guo W."/>
            <person name="Chen H."/>
            <person name="Zhou L."/>
            <person name="Ni X."/>
            <person name="Tian J."/>
            <person name="Zhou Y."/>
            <person name="Sheng Y."/>
            <person name="Liu T."/>
            <person name="Pan Y."/>
            <person name="Xia L."/>
            <person name="Li J."/>
            <person name="Zhao F."/>
            <person name="Cao W."/>
        </authorList>
    </citation>
    <scope>NUCLEOTIDE SEQUENCE</scope>
    <source>
        <strain evidence="1">Hyas-2018</strain>
    </source>
</reference>
<sequence length="760" mass="84996">MEIEDYQLTFPVPVEYDVYVLNPLVGPLLQLLKGYTKRSLTEDEANNLEDHSRKYLERAIATVTEFIKDPAPWMPWDNSIIDAYRRYIEEHYSCNSGDTLFDIGLAKVLSMPSFDAFPLDDIRRTFTKIFDFRVRMSQGKLYGLKNLKRWDRSYINATDSGITAHFKIEGGPLAVTYTGTINSIPLDARTKSLFQYFDQLLQSTPAFVTLSGALISDVPSLVDFVPSSATTLVLHVGSNDLARRSALATFQRYRELLDFIHEELPEIRCIYATLVLPRTTNRRRRSDNRAFVHGFNREASRFNSLARSFCGRSRNLSCLDHIFEWLPPGRVLAADGVHLSYEGVALMASHIRQLCFSSPSEATSTSCRDSNCSQKPCRTAQLHKTLPDISLRTNSCANFPCASGSEHANGNLRSSVPLAESTTTAPANQQPQNRAYVSRSKGRHSSTSTKDCVPGNSVVSTPQVPGNTALSPKRLEPATSELSKGDAKRWLNTLNSASLGLVRIVINDYQVSLKSLINRERQLLEQLVLSAEESQSLRPSPNKLSLAELWFWSAPVTFSARELGGSRLWFKILHLLAESSIEKALRDKMGEMVVEVVHQFLGKVELYAINGTKFGEIKKPREDPTFTPGFVLPGTLGSVSPSNNPLRPWQDPSKWGIFDYSVKRMTFASKLDPLVITDVDDIVLKDRIFHIINVTVDGLGNLRRGGDNYAVADRCGINARVHLAMENIKVKLYATTGSLPVQLRMDVRINAIDVVLKVKE</sequence>
<gene>
    <name evidence="1" type="ORF">HPB50_010577</name>
</gene>
<protein>
    <submittedName>
        <fullName evidence="1">Uncharacterized protein</fullName>
    </submittedName>
</protein>
<dbReference type="Proteomes" id="UP000821845">
    <property type="component" value="Chromosome 2"/>
</dbReference>
<name>A0ACB7SXC0_HYAAI</name>